<feature type="signal peptide" evidence="1">
    <location>
        <begin position="1"/>
        <end position="16"/>
    </location>
</feature>
<feature type="chain" id="PRO_5018546951" evidence="1">
    <location>
        <begin position="17"/>
        <end position="181"/>
    </location>
</feature>
<keyword evidence="1" id="KW-0732">Signal</keyword>
<protein>
    <submittedName>
        <fullName evidence="2">Uncharacterized protein</fullName>
    </submittedName>
</protein>
<dbReference type="EMBL" id="RQTK01000915">
    <property type="protein sequence ID" value="RUS73634.1"/>
    <property type="molecule type" value="Genomic_DNA"/>
</dbReference>
<evidence type="ECO:0000256" key="1">
    <source>
        <dbReference type="SAM" id="SignalP"/>
    </source>
</evidence>
<reference evidence="2 3" key="1">
    <citation type="submission" date="2019-01" db="EMBL/GenBank/DDBJ databases">
        <title>A draft genome assembly of the solar-powered sea slug Elysia chlorotica.</title>
        <authorList>
            <person name="Cai H."/>
            <person name="Li Q."/>
            <person name="Fang X."/>
            <person name="Li J."/>
            <person name="Curtis N.E."/>
            <person name="Altenburger A."/>
            <person name="Shibata T."/>
            <person name="Feng M."/>
            <person name="Maeda T."/>
            <person name="Schwartz J.A."/>
            <person name="Shigenobu S."/>
            <person name="Lundholm N."/>
            <person name="Nishiyama T."/>
            <person name="Yang H."/>
            <person name="Hasebe M."/>
            <person name="Li S."/>
            <person name="Pierce S.K."/>
            <person name="Wang J."/>
        </authorList>
    </citation>
    <scope>NUCLEOTIDE SEQUENCE [LARGE SCALE GENOMIC DNA]</scope>
    <source>
        <strain evidence="2">EC2010</strain>
        <tissue evidence="2">Whole organism of an adult</tissue>
    </source>
</reference>
<organism evidence="2 3">
    <name type="scientific">Elysia chlorotica</name>
    <name type="common">Eastern emerald elysia</name>
    <name type="synonym">Sea slug</name>
    <dbReference type="NCBI Taxonomy" id="188477"/>
    <lineage>
        <taxon>Eukaryota</taxon>
        <taxon>Metazoa</taxon>
        <taxon>Spiralia</taxon>
        <taxon>Lophotrochozoa</taxon>
        <taxon>Mollusca</taxon>
        <taxon>Gastropoda</taxon>
        <taxon>Heterobranchia</taxon>
        <taxon>Euthyneura</taxon>
        <taxon>Panpulmonata</taxon>
        <taxon>Sacoglossa</taxon>
        <taxon>Placobranchoidea</taxon>
        <taxon>Plakobranchidae</taxon>
        <taxon>Elysia</taxon>
    </lineage>
</organism>
<dbReference type="AlphaFoldDB" id="A0A3S0Z985"/>
<evidence type="ECO:0000313" key="3">
    <source>
        <dbReference type="Proteomes" id="UP000271974"/>
    </source>
</evidence>
<dbReference type="OrthoDB" id="6168814at2759"/>
<gene>
    <name evidence="2" type="ORF">EGW08_018607</name>
</gene>
<keyword evidence="3" id="KW-1185">Reference proteome</keyword>
<accession>A0A3S0Z985</accession>
<evidence type="ECO:0000313" key="2">
    <source>
        <dbReference type="EMBL" id="RUS73634.1"/>
    </source>
</evidence>
<sequence>MKLLLLVALLAPMVLASLDICYPPQSTTVGFLTLSEAHSYSINDYENGILYFAPGNDIFGEPWTYVDLNANITYHKEGGKPCVYQALDPEVRELFHQCLPDDAKLYGEIDGHPMYLTDRPGSIKWLMAVTPIKDTPYYWRFISRFEYRGSLTDVGFVYINNLGILEPSLLDKDLSVCVAPE</sequence>
<name>A0A3S0Z985_ELYCH</name>
<proteinExistence type="predicted"/>
<dbReference type="Proteomes" id="UP000271974">
    <property type="component" value="Unassembled WGS sequence"/>
</dbReference>
<comment type="caution">
    <text evidence="2">The sequence shown here is derived from an EMBL/GenBank/DDBJ whole genome shotgun (WGS) entry which is preliminary data.</text>
</comment>